<evidence type="ECO:0000313" key="2">
    <source>
        <dbReference type="Proteomes" id="UP001234178"/>
    </source>
</evidence>
<accession>A0ABR0AIZ2</accession>
<keyword evidence="2" id="KW-1185">Reference proteome</keyword>
<organism evidence="1 2">
    <name type="scientific">Daphnia magna</name>
    <dbReference type="NCBI Taxonomy" id="35525"/>
    <lineage>
        <taxon>Eukaryota</taxon>
        <taxon>Metazoa</taxon>
        <taxon>Ecdysozoa</taxon>
        <taxon>Arthropoda</taxon>
        <taxon>Crustacea</taxon>
        <taxon>Branchiopoda</taxon>
        <taxon>Diplostraca</taxon>
        <taxon>Cladocera</taxon>
        <taxon>Anomopoda</taxon>
        <taxon>Daphniidae</taxon>
        <taxon>Daphnia</taxon>
    </lineage>
</organism>
<evidence type="ECO:0000313" key="1">
    <source>
        <dbReference type="EMBL" id="KAK4025092.1"/>
    </source>
</evidence>
<dbReference type="PROSITE" id="PS51257">
    <property type="entry name" value="PROKAR_LIPOPROTEIN"/>
    <property type="match status" value="1"/>
</dbReference>
<sequence>MKGDSIVSFTLTISCRQLQWTEMRAESKLITSERDRQYRKTTVPSEFQMKVLYTSNKRDEFI</sequence>
<protein>
    <submittedName>
        <fullName evidence="1">Uncharacterized protein</fullName>
    </submittedName>
</protein>
<gene>
    <name evidence="1" type="ORF">OUZ56_010595</name>
</gene>
<proteinExistence type="predicted"/>
<reference evidence="1 2" key="1">
    <citation type="journal article" date="2023" name="Nucleic Acids Res.">
        <title>The hologenome of Daphnia magna reveals possible DNA methylation and microbiome-mediated evolution of the host genome.</title>
        <authorList>
            <person name="Chaturvedi A."/>
            <person name="Li X."/>
            <person name="Dhandapani V."/>
            <person name="Marshall H."/>
            <person name="Kissane S."/>
            <person name="Cuenca-Cambronero M."/>
            <person name="Asole G."/>
            <person name="Calvet F."/>
            <person name="Ruiz-Romero M."/>
            <person name="Marangio P."/>
            <person name="Guigo R."/>
            <person name="Rago D."/>
            <person name="Mirbahai L."/>
            <person name="Eastwood N."/>
            <person name="Colbourne J.K."/>
            <person name="Zhou J."/>
            <person name="Mallon E."/>
            <person name="Orsini L."/>
        </authorList>
    </citation>
    <scope>NUCLEOTIDE SEQUENCE [LARGE SCALE GENOMIC DNA]</scope>
    <source>
        <strain evidence="1">LRV0_1</strain>
    </source>
</reference>
<comment type="caution">
    <text evidence="1">The sequence shown here is derived from an EMBL/GenBank/DDBJ whole genome shotgun (WGS) entry which is preliminary data.</text>
</comment>
<dbReference type="Proteomes" id="UP001234178">
    <property type="component" value="Unassembled WGS sequence"/>
</dbReference>
<name>A0ABR0AIZ2_9CRUS</name>
<dbReference type="EMBL" id="JAOYFB010000037">
    <property type="protein sequence ID" value="KAK4025092.1"/>
    <property type="molecule type" value="Genomic_DNA"/>
</dbReference>